<proteinExistence type="predicted"/>
<keyword evidence="2" id="KW-0812">Transmembrane</keyword>
<accession>A0A9E9LC18</accession>
<dbReference type="EMBL" id="CP098251">
    <property type="protein sequence ID" value="WAV90533.1"/>
    <property type="molecule type" value="Genomic_DNA"/>
</dbReference>
<dbReference type="Proteomes" id="UP001164819">
    <property type="component" value="Chromosome"/>
</dbReference>
<evidence type="ECO:0000313" key="3">
    <source>
        <dbReference type="EMBL" id="WAV90533.1"/>
    </source>
</evidence>
<keyword evidence="2" id="KW-0472">Membrane</keyword>
<feature type="transmembrane region" description="Helical" evidence="2">
    <location>
        <begin position="139"/>
        <end position="162"/>
    </location>
</feature>
<protein>
    <submittedName>
        <fullName evidence="3">Uncharacterized protein</fullName>
    </submittedName>
</protein>
<reference evidence="3" key="1">
    <citation type="journal article" date="2022" name="Front. Microbiol.">
        <title>New perspectives on an old grouping: The genomic and phenotypic variability of Oxalobacter formigenes and the implications for calcium oxalate stone prevention.</title>
        <authorList>
            <person name="Chmiel J.A."/>
            <person name="Carr C."/>
            <person name="Stuivenberg G.A."/>
            <person name="Venema R."/>
            <person name="Chanyi R.M."/>
            <person name="Al K.F."/>
            <person name="Giguere D."/>
            <person name="Say H."/>
            <person name="Akouris P.P."/>
            <person name="Dominguez Romero S.A."/>
            <person name="Kwong A."/>
            <person name="Tai V."/>
            <person name="Koval S.F."/>
            <person name="Razvi H."/>
            <person name="Bjazevic J."/>
            <person name="Burton J.P."/>
        </authorList>
    </citation>
    <scope>NUCLEOTIDE SEQUENCE</scope>
    <source>
        <strain evidence="3">OxK</strain>
    </source>
</reference>
<dbReference type="AlphaFoldDB" id="A0A9E9LC18"/>
<feature type="compositionally biased region" description="Basic and acidic residues" evidence="1">
    <location>
        <begin position="328"/>
        <end position="341"/>
    </location>
</feature>
<organism evidence="3">
    <name type="scientific">Oxalobacter aliiformigenes</name>
    <dbReference type="NCBI Taxonomy" id="2946593"/>
    <lineage>
        <taxon>Bacteria</taxon>
        <taxon>Pseudomonadati</taxon>
        <taxon>Pseudomonadota</taxon>
        <taxon>Betaproteobacteria</taxon>
        <taxon>Burkholderiales</taxon>
        <taxon>Oxalobacteraceae</taxon>
        <taxon>Oxalobacter</taxon>
    </lineage>
</organism>
<name>A0A9E9LC18_9BURK</name>
<evidence type="ECO:0000256" key="2">
    <source>
        <dbReference type="SAM" id="Phobius"/>
    </source>
</evidence>
<gene>
    <name evidence="3" type="ORF">NB646_06580</name>
</gene>
<dbReference type="RefSeq" id="WP_269315576.1">
    <property type="nucleotide sequence ID" value="NZ_CP098251.1"/>
</dbReference>
<sequence>MEILENIAAGVTIVLVSSLIAWLYHIRQLYATAPVLFQKASGHQDGAVFQLVICNRGNQVEENVEVELAPSISAEVVATNLPGVTLDGPVIRIERIHKKQEINLLLRVNGDTFDSSKILSVSSHDTHGRICKSLKDIPFNYGMTALVAVILTGIIPLAWYLWQVFGYVEKKVDEQNLEAVRDQGWNNLDGYRGSDLRKSYSDREFPVRFTGIGRKAAVDPASVPSGLQGDWQRMDDENGMFLNYEINNKTASPVGVMAFTKGIDGSVPYYADVAPLSKESMIIPVHSVPDSGNVKVEFLLKMDDEWLERIEHSVDSDRFIPKVKNRGKLPEAEKNEKKNTE</sequence>
<keyword evidence="2" id="KW-1133">Transmembrane helix</keyword>
<feature type="region of interest" description="Disordered" evidence="1">
    <location>
        <begin position="322"/>
        <end position="341"/>
    </location>
</feature>
<feature type="transmembrane region" description="Helical" evidence="2">
    <location>
        <begin position="6"/>
        <end position="24"/>
    </location>
</feature>
<evidence type="ECO:0000256" key="1">
    <source>
        <dbReference type="SAM" id="MobiDB-lite"/>
    </source>
</evidence>